<dbReference type="Gene3D" id="2.50.20.10">
    <property type="entry name" value="Lipoprotein localisation LolA/LolB/LppX"/>
    <property type="match status" value="1"/>
</dbReference>
<proteinExistence type="predicted"/>
<dbReference type="Proteomes" id="UP001165342">
    <property type="component" value="Unassembled WGS sequence"/>
</dbReference>
<feature type="compositionally biased region" description="Low complexity" evidence="2">
    <location>
        <begin position="25"/>
        <end position="39"/>
    </location>
</feature>
<evidence type="ECO:0000256" key="2">
    <source>
        <dbReference type="SAM" id="MobiDB-lite"/>
    </source>
</evidence>
<dbReference type="PROSITE" id="PS51257">
    <property type="entry name" value="PROKAR_LIPOPROTEIN"/>
    <property type="match status" value="1"/>
</dbReference>
<dbReference type="RefSeq" id="WP_249832009.1">
    <property type="nucleotide sequence ID" value="NZ_JAMGBE010000003.1"/>
</dbReference>
<dbReference type="InterPro" id="IPR019207">
    <property type="entry name" value="DUF2092"/>
</dbReference>
<name>A0ABT0S3T6_9SPHN</name>
<dbReference type="EMBL" id="JAMGBE010000003">
    <property type="protein sequence ID" value="MCL6730529.1"/>
    <property type="molecule type" value="Genomic_DNA"/>
</dbReference>
<dbReference type="InterPro" id="IPR029046">
    <property type="entry name" value="LolA/LolB/LppX"/>
</dbReference>
<organism evidence="4 5">
    <name type="scientific">Sphingomonas hankyongi</name>
    <dbReference type="NCBI Taxonomy" id="2908209"/>
    <lineage>
        <taxon>Bacteria</taxon>
        <taxon>Pseudomonadati</taxon>
        <taxon>Pseudomonadota</taxon>
        <taxon>Alphaproteobacteria</taxon>
        <taxon>Sphingomonadales</taxon>
        <taxon>Sphingomonadaceae</taxon>
        <taxon>Sphingomonas</taxon>
    </lineage>
</organism>
<gene>
    <name evidence="4" type="ORF">LZ538_10765</name>
</gene>
<feature type="signal peptide" evidence="3">
    <location>
        <begin position="1"/>
        <end position="18"/>
    </location>
</feature>
<evidence type="ECO:0000313" key="4">
    <source>
        <dbReference type="EMBL" id="MCL6730529.1"/>
    </source>
</evidence>
<feature type="region of interest" description="Disordered" evidence="2">
    <location>
        <begin position="25"/>
        <end position="64"/>
    </location>
</feature>
<accession>A0ABT0S3T6</accession>
<protein>
    <submittedName>
        <fullName evidence="4">DUF2092 domain-containing protein</fullName>
    </submittedName>
</protein>
<reference evidence="4" key="1">
    <citation type="submission" date="2022-05" db="EMBL/GenBank/DDBJ databases">
        <authorList>
            <person name="Jo J.-H."/>
            <person name="Im W.-T."/>
        </authorList>
    </citation>
    <scope>NUCLEOTIDE SEQUENCE</scope>
    <source>
        <strain evidence="4">SE220</strain>
    </source>
</reference>
<comment type="caution">
    <text evidence="4">The sequence shown here is derived from an EMBL/GenBank/DDBJ whole genome shotgun (WGS) entry which is preliminary data.</text>
</comment>
<evidence type="ECO:0000313" key="5">
    <source>
        <dbReference type="Proteomes" id="UP001165342"/>
    </source>
</evidence>
<keyword evidence="1 3" id="KW-0732">Signal</keyword>
<evidence type="ECO:0000256" key="3">
    <source>
        <dbReference type="SAM" id="SignalP"/>
    </source>
</evidence>
<evidence type="ECO:0000256" key="1">
    <source>
        <dbReference type="ARBA" id="ARBA00022729"/>
    </source>
</evidence>
<feature type="chain" id="PRO_5046505999" evidence="3">
    <location>
        <begin position="19"/>
        <end position="299"/>
    </location>
</feature>
<keyword evidence="5" id="KW-1185">Reference proteome</keyword>
<sequence length="299" mass="31799">MKTTIRDTLLSAAALAMAAGLSSCSQGGQGNAGEQNAAEPAGTAQNAGEPAAAQQPSGAEDQSAKNAKALLKAMSDYLAAQQTISLSYDSIFEVVTKDQQKLQLATSGTVLLNRPDKIHTTRQSGFSDTEMVFDGKTVSFLGKGQNAYIQAEAPGTVDNLIDQLRDKFHRQLPGADLLGSDVYGTLMSDVTDVKDLGSGVIGGKECDHIAFRAKETDWQIWIAQGGTPYPCRYVITSKQVDQAPEFTLNIREWKAGSGVGQSDFAFTPPAGAKKLDAKDLEALKETSDLPENYRMGASQ</sequence>
<dbReference type="SUPFAM" id="SSF89392">
    <property type="entry name" value="Prokaryotic lipoproteins and lipoprotein localization factors"/>
    <property type="match status" value="1"/>
</dbReference>
<dbReference type="Pfam" id="PF09865">
    <property type="entry name" value="DUF2092"/>
    <property type="match status" value="1"/>
</dbReference>